<feature type="compositionally biased region" description="Basic and acidic residues" evidence="2">
    <location>
        <begin position="550"/>
        <end position="562"/>
    </location>
</feature>
<feature type="coiled-coil region" evidence="1">
    <location>
        <begin position="957"/>
        <end position="991"/>
    </location>
</feature>
<evidence type="ECO:0000313" key="4">
    <source>
        <dbReference type="RefSeq" id="XP_055874197.1"/>
    </source>
</evidence>
<feature type="compositionally biased region" description="Basic and acidic residues" evidence="2">
    <location>
        <begin position="250"/>
        <end position="261"/>
    </location>
</feature>
<dbReference type="Proteomes" id="UP001165740">
    <property type="component" value="Chromosome 1"/>
</dbReference>
<name>A0A9W2ZGM0_BIOGL</name>
<feature type="region of interest" description="Disordered" evidence="2">
    <location>
        <begin position="1141"/>
        <end position="1162"/>
    </location>
</feature>
<dbReference type="RefSeq" id="XP_055874199.1">
    <property type="nucleotide sequence ID" value="XM_056018224.1"/>
</dbReference>
<evidence type="ECO:0000256" key="2">
    <source>
        <dbReference type="SAM" id="MobiDB-lite"/>
    </source>
</evidence>
<feature type="compositionally biased region" description="Basic and acidic residues" evidence="2">
    <location>
        <begin position="1096"/>
        <end position="1105"/>
    </location>
</feature>
<evidence type="ECO:0000313" key="3">
    <source>
        <dbReference type="Proteomes" id="UP001165740"/>
    </source>
</evidence>
<feature type="region of interest" description="Disordered" evidence="2">
    <location>
        <begin position="507"/>
        <end position="562"/>
    </location>
</feature>
<feature type="compositionally biased region" description="Basic residues" evidence="2">
    <location>
        <begin position="308"/>
        <end position="325"/>
    </location>
</feature>
<evidence type="ECO:0000313" key="5">
    <source>
        <dbReference type="RefSeq" id="XP_055874199.1"/>
    </source>
</evidence>
<evidence type="ECO:0000256" key="1">
    <source>
        <dbReference type="SAM" id="Coils"/>
    </source>
</evidence>
<reference evidence="4 5" key="1">
    <citation type="submission" date="2025-04" db="UniProtKB">
        <authorList>
            <consortium name="RefSeq"/>
        </authorList>
    </citation>
    <scope>IDENTIFICATION</scope>
</reference>
<keyword evidence="1" id="KW-0175">Coiled coil</keyword>
<dbReference type="GeneID" id="106054605"/>
<feature type="region of interest" description="Disordered" evidence="2">
    <location>
        <begin position="619"/>
        <end position="852"/>
    </location>
</feature>
<feature type="compositionally biased region" description="Polar residues" evidence="2">
    <location>
        <begin position="1237"/>
        <end position="1250"/>
    </location>
</feature>
<feature type="compositionally biased region" description="Polar residues" evidence="2">
    <location>
        <begin position="269"/>
        <end position="305"/>
    </location>
</feature>
<dbReference type="OrthoDB" id="6119299at2759"/>
<accession>A0A9W2ZGM0</accession>
<feature type="region of interest" description="Disordered" evidence="2">
    <location>
        <begin position="212"/>
        <end position="325"/>
    </location>
</feature>
<dbReference type="OMA" id="PENDSCE"/>
<keyword evidence="3" id="KW-1185">Reference proteome</keyword>
<sequence length="1339" mass="150024">MDTPFKPDGLKKRKLKKILKKKPTILNSSLSSNAYQKKVKAAINVSLNSTRNVRTLQTNNRSLANGLERWKQECRIAQDKCNYLLQTNHDLREYILELERKISSSPSYIKEEVERQYKLRIKKIQSDVCDLFNGLLENILQVTSDTSGFSDTSLLNLDLPFSPSRFSGIQPLEEVDDEVLGPIYKRNKPLDLSLINEQSMLLPAMDGLQEYDAREKSQERAPCTQEKSLSKLPLRIPVQRKRKSEQNNLEIRKSLTPELRKSLTPAKSLVTSPKTTPKTDQSSDAKVPSKTLTPKDSPKNKSTSLKALHGKKKSPKSKMKSAKKTVKSLTLLKSSPKIDAPIITNEFALVNNHLEMIKKIQFAQQNNDLNGQLGPGVLSVVAPSAIETNFSSHVNPSFSYTNHDSADQPPTVANCTNISVVDMELTQLVTADTLPATTSLVEVRKPDTEDINESSIEDVKKEKTTQADDISQSEEPIIDNFEWVDQKFPDAVTLRRGKPGQILFAASRKDPDGTRKNLPVVPPTKSRSKKKKMNNTSESFSESDPQSIFDFHDKTPKGLGDVKSKDLSIFNITGDVSTTSPLPSLNTFKQSQSSKEKNYLETVALPKDVLSLLGDEPEYEMPLKCSPSPVKSKVHLRTRSQSRSKKRKEENAENTGRSYSESRKISALSPDSISRSRNRKSTSEDISSVSDRGRSRSRKSPVLCSEDIQIISKRGRSKSRKSPLLSSDDNQFVSERSRSKSGKSLVLSSDDQIVSERGRSKGRKSLVLSSVDQISSERGRSKSRKSPALPSDGIQSFSEHERSMSRDSPMLPSDIQSFSKGGRSKSKSKEQSSPNSEIRNGQSKKYIFSNHEKGTEEQYDVDIEKIDQNVSTINLTKRMTSFLSDQQKSLRLSVQSAWHSPRRISKIESSTAENNEGLQCTPKKEPWKEIDIHETDSEFEKPKKISLGLQKGKAVIKELKKRERRKFSSEVKNLANNNNNAEVLLQASVNKEDLVKTESQEPAVKTRSRTNSLESSNSFEVLAEVHPIPSTVCDGMSKSINGLHDTHQKVLKNVPVPKFIQQESISDEIETVAEFSLVKDKNVQASKLTCTQKKLDKNKSDERFHSTNKYSPHTKKSKKEILKLIGPQLETKLLPSPIRSTVDTVSRSNEVELEEDSLNRDSFEKATSQILSKVKDLKTPKMTKNVKSDSHQQKSSSGNENASPQASIMVKKTVIPQKPKTSHHAKVNTKTLGDIDPNTQHSTHNKSPITSPALKTKRSNPDLTNSDVPELKKRRAATKVQNYSEFSLKAKLRRGDPISSHYCSSENIDIYKEKIRGKTKKALQSTMESLHNQSIQEEN</sequence>
<organism evidence="3 5">
    <name type="scientific">Biomphalaria glabrata</name>
    <name type="common">Bloodfluke planorb</name>
    <name type="synonym">Freshwater snail</name>
    <dbReference type="NCBI Taxonomy" id="6526"/>
    <lineage>
        <taxon>Eukaryota</taxon>
        <taxon>Metazoa</taxon>
        <taxon>Spiralia</taxon>
        <taxon>Lophotrochozoa</taxon>
        <taxon>Mollusca</taxon>
        <taxon>Gastropoda</taxon>
        <taxon>Heterobranchia</taxon>
        <taxon>Euthyneura</taxon>
        <taxon>Panpulmonata</taxon>
        <taxon>Hygrophila</taxon>
        <taxon>Lymnaeoidea</taxon>
        <taxon>Planorbidae</taxon>
        <taxon>Biomphalaria</taxon>
    </lineage>
</organism>
<feature type="region of interest" description="Disordered" evidence="2">
    <location>
        <begin position="1096"/>
        <end position="1118"/>
    </location>
</feature>
<protein>
    <submittedName>
        <fullName evidence="4 5">Serine/arginine repetitive matrix protein 2-like</fullName>
    </submittedName>
</protein>
<feature type="compositionally biased region" description="Polar residues" evidence="2">
    <location>
        <begin position="534"/>
        <end position="546"/>
    </location>
</feature>
<feature type="region of interest" description="Disordered" evidence="2">
    <location>
        <begin position="1174"/>
        <end position="1270"/>
    </location>
</feature>
<proteinExistence type="predicted"/>
<gene>
    <name evidence="4 5" type="primary">LOC106054605</name>
</gene>
<feature type="compositionally biased region" description="Polar residues" evidence="2">
    <location>
        <begin position="1193"/>
        <end position="1206"/>
    </location>
</feature>
<dbReference type="RefSeq" id="XP_055874197.1">
    <property type="nucleotide sequence ID" value="XM_056018222.1"/>
</dbReference>
<feature type="compositionally biased region" description="Basic residues" evidence="2">
    <location>
        <begin position="632"/>
        <end position="646"/>
    </location>
</feature>